<comment type="caution">
    <text evidence="2">The sequence shown here is derived from an EMBL/GenBank/DDBJ whole genome shotgun (WGS) entry which is preliminary data.</text>
</comment>
<organism evidence="2 3">
    <name type="scientific">Acinetobacter pollinis</name>
    <dbReference type="NCBI Taxonomy" id="2605270"/>
    <lineage>
        <taxon>Bacteria</taxon>
        <taxon>Pseudomonadati</taxon>
        <taxon>Pseudomonadota</taxon>
        <taxon>Gammaproteobacteria</taxon>
        <taxon>Moraxellales</taxon>
        <taxon>Moraxellaceae</taxon>
        <taxon>Acinetobacter</taxon>
    </lineage>
</organism>
<evidence type="ECO:0000313" key="3">
    <source>
        <dbReference type="Proteomes" id="UP001339883"/>
    </source>
</evidence>
<dbReference type="Proteomes" id="UP001339883">
    <property type="component" value="Unassembled WGS sequence"/>
</dbReference>
<evidence type="ECO:0000256" key="1">
    <source>
        <dbReference type="SAM" id="MobiDB-lite"/>
    </source>
</evidence>
<name>A0ABU6DT87_9GAMM</name>
<proteinExistence type="predicted"/>
<gene>
    <name evidence="2" type="ORF">I2F25_08410</name>
</gene>
<reference evidence="2 3" key="1">
    <citation type="submission" date="2019-08" db="EMBL/GenBank/DDBJ databases">
        <title>Five species of Acinetobacter isolated from floral nectar and animal pollinators.</title>
        <authorList>
            <person name="Hendry T.A."/>
        </authorList>
    </citation>
    <scope>NUCLEOTIDE SEQUENCE [LARGE SCALE GENOMIC DNA]</scope>
    <source>
        <strain evidence="2 3">MD18.27</strain>
    </source>
</reference>
<dbReference type="Gene3D" id="3.10.450.160">
    <property type="entry name" value="inner membrane protein cigr"/>
    <property type="match status" value="1"/>
</dbReference>
<dbReference type="Pfam" id="PF11776">
    <property type="entry name" value="RcnB"/>
    <property type="match status" value="1"/>
</dbReference>
<sequence length="112" mass="13380">MGMGGGPGQNFMHNGPQQDGFSNFNNRGYSSHQEVWHDLQQIRKVQEEQGFERLKQLKWQAGYTMPQHYRSDRYKVNYIEYNLPRPERDQQWYRINNDFLLINASNTIVNVQ</sequence>
<accession>A0ABU6DT87</accession>
<keyword evidence="3" id="KW-1185">Reference proteome</keyword>
<dbReference type="EMBL" id="VTDN01000006">
    <property type="protein sequence ID" value="MEB5477059.1"/>
    <property type="molecule type" value="Genomic_DNA"/>
</dbReference>
<dbReference type="InterPro" id="IPR024572">
    <property type="entry name" value="RcnB"/>
</dbReference>
<feature type="compositionally biased region" description="Polar residues" evidence="1">
    <location>
        <begin position="11"/>
        <end position="28"/>
    </location>
</feature>
<feature type="region of interest" description="Disordered" evidence="1">
    <location>
        <begin position="1"/>
        <end position="28"/>
    </location>
</feature>
<evidence type="ECO:0000313" key="2">
    <source>
        <dbReference type="EMBL" id="MEB5477059.1"/>
    </source>
</evidence>
<protein>
    <submittedName>
        <fullName evidence="2">RcnB family protein</fullName>
    </submittedName>
</protein>